<dbReference type="InterPro" id="IPR036890">
    <property type="entry name" value="HATPase_C_sf"/>
</dbReference>
<dbReference type="AlphaFoldDB" id="A0A7T8B8T1"/>
<dbReference type="CDD" id="cd00082">
    <property type="entry name" value="HisKA"/>
    <property type="match status" value="1"/>
</dbReference>
<protein>
    <recommendedName>
        <fullName evidence="10">Sensory/regulatory protein RpfC</fullName>
        <ecNumber evidence="2">2.7.13.3</ecNumber>
    </recommendedName>
</protein>
<dbReference type="SMART" id="SM00448">
    <property type="entry name" value="REC"/>
    <property type="match status" value="2"/>
</dbReference>
<dbReference type="InterPro" id="IPR004358">
    <property type="entry name" value="Sig_transdc_His_kin-like_C"/>
</dbReference>
<keyword evidence="3 12" id="KW-0597">Phosphoprotein</keyword>
<dbReference type="PANTHER" id="PTHR45339">
    <property type="entry name" value="HYBRID SIGNAL TRANSDUCTION HISTIDINE KINASE J"/>
    <property type="match status" value="1"/>
</dbReference>
<evidence type="ECO:0000259" key="15">
    <source>
        <dbReference type="PROSITE" id="PS50110"/>
    </source>
</evidence>
<feature type="domain" description="HPt" evidence="16">
    <location>
        <begin position="722"/>
        <end position="818"/>
    </location>
</feature>
<feature type="modified residue" description="4-aspartylphosphate" evidence="12">
    <location>
        <position position="452"/>
    </location>
</feature>
<dbReference type="SMART" id="SM00387">
    <property type="entry name" value="HATPase_c"/>
    <property type="match status" value="1"/>
</dbReference>
<evidence type="ECO:0000256" key="1">
    <source>
        <dbReference type="ARBA" id="ARBA00000085"/>
    </source>
</evidence>
<keyword evidence="18" id="KW-1185">Reference proteome</keyword>
<dbReference type="SUPFAM" id="SSF55785">
    <property type="entry name" value="PYP-like sensor domain (PAS domain)"/>
    <property type="match status" value="1"/>
</dbReference>
<name>A0A7T8B8T1_9SPIR</name>
<sequence length="818" mass="91286">MAKESGRIASPYYRFFKESGAALAVADKDGRIIATNPVFNHLLKTLSGKDTASLEVPLQDFLALRETPEAYEKFSKVLTGTARSILLETPYRNEPGELHWLRIKAWTIREMSGTEDKFQGPFIGISLEDQTKERLEERRLQADKEIAERGMEAKSQFLANMSHEIRTPIQTILGMTELLQDTKLDREQTEYTRQVKFSAEVLLSLINDILDYSKIEAGKMELENIEFDLEQTIEQAVEMIAMEAHKKGLEMIVDIPPAADILVRGDPNKFRQIVINLVKNAVKFTKEGSITISARLGETDGKESVTVAIADTGIGISEEKRAGLFTTFFQGDPSNTRQFGGTGLGLAISRNLVELMQGKIEMVPNEGGGSIFRFTVPLKRAGDQKTPKSPAELKEDRVLVVDDHPNAGHIISTYLRDIGYVNIERASSGEEALHVMRAAAANGWPFTLCFIDMDMPQMDGWRLAAEINNNKEINQARLVLMVPHGLLGADAKMTLLQWFNGYINKPIRRRDLEETIKSVTAESEIDLEQVPENGDPGSLYRSQIPETAPETVPAESERDKPLILIVEDHPVNQKLFSMIMDKLGYPSILADDGLDALEKAADNPVSLIFMDIQMPRMNGYEATRTLRERGFKIPIIAVTASALSDERDRCLRVGIDDVLVKPSKRKDIEAMLKKWIDIGAEIVYRGIEPDRPAPSAAESAPEQVPAAPVFDSREALETFFDNQETLMSLLARFIERTEKQLAGIPDSIKQGDWETGRREAHTIKGSALTLAAKELGQAAARLEIAFKKEDPAEVTETYPPVMAAFRRFKAEAEIFIKP</sequence>
<dbReference type="FunFam" id="1.10.287.130:FF:000002">
    <property type="entry name" value="Two-component osmosensing histidine kinase"/>
    <property type="match status" value="1"/>
</dbReference>
<feature type="region of interest" description="Disordered" evidence="13">
    <location>
        <begin position="529"/>
        <end position="556"/>
    </location>
</feature>
<dbReference type="CDD" id="cd00088">
    <property type="entry name" value="HPT"/>
    <property type="match status" value="1"/>
</dbReference>
<dbReference type="PRINTS" id="PR00344">
    <property type="entry name" value="BCTRLSENSOR"/>
</dbReference>
<dbReference type="Proteomes" id="UP000595917">
    <property type="component" value="Chromosome"/>
</dbReference>
<evidence type="ECO:0000256" key="10">
    <source>
        <dbReference type="ARBA" id="ARBA00068150"/>
    </source>
</evidence>
<gene>
    <name evidence="17" type="ORF">JFL75_18740</name>
</gene>
<evidence type="ECO:0000256" key="2">
    <source>
        <dbReference type="ARBA" id="ARBA00012438"/>
    </source>
</evidence>
<evidence type="ECO:0000259" key="16">
    <source>
        <dbReference type="PROSITE" id="PS50894"/>
    </source>
</evidence>
<dbReference type="Gene3D" id="3.40.50.2300">
    <property type="match status" value="2"/>
</dbReference>
<comment type="catalytic activity">
    <reaction evidence="1">
        <text>ATP + protein L-histidine = ADP + protein N-phospho-L-histidine.</text>
        <dbReference type="EC" id="2.7.13.3"/>
    </reaction>
</comment>
<keyword evidence="8" id="KW-0902">Two-component regulatory system</keyword>
<organism evidence="17 18">
    <name type="scientific">Breznakiella homolactica</name>
    <dbReference type="NCBI Taxonomy" id="2798577"/>
    <lineage>
        <taxon>Bacteria</taxon>
        <taxon>Pseudomonadati</taxon>
        <taxon>Spirochaetota</taxon>
        <taxon>Spirochaetia</taxon>
        <taxon>Spirochaetales</taxon>
        <taxon>Breznakiellaceae</taxon>
        <taxon>Breznakiella</taxon>
    </lineage>
</organism>
<feature type="domain" description="Histidine kinase" evidence="14">
    <location>
        <begin position="160"/>
        <end position="380"/>
    </location>
</feature>
<dbReference type="InterPro" id="IPR003661">
    <property type="entry name" value="HisK_dim/P_dom"/>
</dbReference>
<dbReference type="SMART" id="SM00388">
    <property type="entry name" value="HisKA"/>
    <property type="match status" value="1"/>
</dbReference>
<comment type="subunit">
    <text evidence="9">At low DSF concentrations, interacts with RpfF.</text>
</comment>
<dbReference type="InterPro" id="IPR005467">
    <property type="entry name" value="His_kinase_dom"/>
</dbReference>
<dbReference type="Gene3D" id="3.30.450.20">
    <property type="entry name" value="PAS domain"/>
    <property type="match status" value="1"/>
</dbReference>
<dbReference type="SUPFAM" id="SSF55874">
    <property type="entry name" value="ATPase domain of HSP90 chaperone/DNA topoisomerase II/histidine kinase"/>
    <property type="match status" value="1"/>
</dbReference>
<evidence type="ECO:0000313" key="18">
    <source>
        <dbReference type="Proteomes" id="UP000595917"/>
    </source>
</evidence>
<feature type="modified residue" description="4-aspartylphosphate" evidence="12">
    <location>
        <position position="611"/>
    </location>
</feature>
<dbReference type="RefSeq" id="WP_215626250.1">
    <property type="nucleotide sequence ID" value="NZ_CP067089.2"/>
</dbReference>
<dbReference type="InterPro" id="IPR011006">
    <property type="entry name" value="CheY-like_superfamily"/>
</dbReference>
<keyword evidence="6" id="KW-0418">Kinase</keyword>
<dbReference type="CDD" id="cd17546">
    <property type="entry name" value="REC_hyHK_CKI1_RcsC-like"/>
    <property type="match status" value="2"/>
</dbReference>
<dbReference type="CDD" id="cd16922">
    <property type="entry name" value="HATPase_EvgS-ArcB-TorS-like"/>
    <property type="match status" value="1"/>
</dbReference>
<dbReference type="GO" id="GO:0005886">
    <property type="term" value="C:plasma membrane"/>
    <property type="evidence" value="ECO:0007669"/>
    <property type="project" value="UniProtKB-SubCell"/>
</dbReference>
<evidence type="ECO:0000256" key="4">
    <source>
        <dbReference type="ARBA" id="ARBA00022679"/>
    </source>
</evidence>
<dbReference type="EMBL" id="CP067089">
    <property type="protein sequence ID" value="QQO08944.1"/>
    <property type="molecule type" value="Genomic_DNA"/>
</dbReference>
<evidence type="ECO:0000259" key="14">
    <source>
        <dbReference type="PROSITE" id="PS50109"/>
    </source>
</evidence>
<evidence type="ECO:0000256" key="11">
    <source>
        <dbReference type="PROSITE-ProRule" id="PRU00110"/>
    </source>
</evidence>
<dbReference type="InterPro" id="IPR035965">
    <property type="entry name" value="PAS-like_dom_sf"/>
</dbReference>
<keyword evidence="4" id="KW-0808">Transferase</keyword>
<dbReference type="Pfam" id="PF02518">
    <property type="entry name" value="HATPase_c"/>
    <property type="match status" value="1"/>
</dbReference>
<feature type="modified residue" description="Phosphohistidine" evidence="11">
    <location>
        <position position="761"/>
    </location>
</feature>
<dbReference type="GO" id="GO:0000155">
    <property type="term" value="F:phosphorelay sensor kinase activity"/>
    <property type="evidence" value="ECO:0007669"/>
    <property type="project" value="InterPro"/>
</dbReference>
<evidence type="ECO:0000256" key="5">
    <source>
        <dbReference type="ARBA" id="ARBA00022741"/>
    </source>
</evidence>
<dbReference type="Pfam" id="PF01627">
    <property type="entry name" value="Hpt"/>
    <property type="match status" value="1"/>
</dbReference>
<evidence type="ECO:0000256" key="13">
    <source>
        <dbReference type="SAM" id="MobiDB-lite"/>
    </source>
</evidence>
<dbReference type="SUPFAM" id="SSF47384">
    <property type="entry name" value="Homodimeric domain of signal transducing histidine kinase"/>
    <property type="match status" value="1"/>
</dbReference>
<dbReference type="PANTHER" id="PTHR45339:SF5">
    <property type="entry name" value="HISTIDINE KINASE"/>
    <property type="match status" value="1"/>
</dbReference>
<accession>A0A7T8B8T1</accession>
<keyword evidence="7" id="KW-0067">ATP-binding</keyword>
<dbReference type="EC" id="2.7.13.3" evidence="2"/>
<feature type="domain" description="Response regulatory" evidence="15">
    <location>
        <begin position="562"/>
        <end position="676"/>
    </location>
</feature>
<dbReference type="Gene3D" id="1.10.287.130">
    <property type="match status" value="1"/>
</dbReference>
<evidence type="ECO:0000256" key="12">
    <source>
        <dbReference type="PROSITE-ProRule" id="PRU00169"/>
    </source>
</evidence>
<dbReference type="Pfam" id="PF00072">
    <property type="entry name" value="Response_reg"/>
    <property type="match status" value="2"/>
</dbReference>
<dbReference type="SMART" id="SM00073">
    <property type="entry name" value="HPT"/>
    <property type="match status" value="1"/>
</dbReference>
<dbReference type="GO" id="GO:0005524">
    <property type="term" value="F:ATP binding"/>
    <property type="evidence" value="ECO:0007669"/>
    <property type="project" value="UniProtKB-KW"/>
</dbReference>
<reference evidence="17" key="1">
    <citation type="submission" date="2021-01" db="EMBL/GenBank/DDBJ databases">
        <title>Description of Breznakiella homolactica.</title>
        <authorList>
            <person name="Song Y."/>
            <person name="Brune A."/>
        </authorList>
    </citation>
    <scope>NUCLEOTIDE SEQUENCE</scope>
    <source>
        <strain evidence="17">RmG30</strain>
    </source>
</reference>
<dbReference type="Gene3D" id="3.30.565.10">
    <property type="entry name" value="Histidine kinase-like ATPase, C-terminal domain"/>
    <property type="match status" value="1"/>
</dbReference>
<dbReference type="Pfam" id="PF00512">
    <property type="entry name" value="HisKA"/>
    <property type="match status" value="1"/>
</dbReference>
<dbReference type="Gene3D" id="1.20.120.160">
    <property type="entry name" value="HPT domain"/>
    <property type="match status" value="1"/>
</dbReference>
<evidence type="ECO:0000256" key="7">
    <source>
        <dbReference type="ARBA" id="ARBA00022840"/>
    </source>
</evidence>
<dbReference type="InterPro" id="IPR036097">
    <property type="entry name" value="HisK_dim/P_sf"/>
</dbReference>
<evidence type="ECO:0000256" key="6">
    <source>
        <dbReference type="ARBA" id="ARBA00022777"/>
    </source>
</evidence>
<dbReference type="PROSITE" id="PS50110">
    <property type="entry name" value="RESPONSE_REGULATORY"/>
    <property type="match status" value="2"/>
</dbReference>
<dbReference type="KEGG" id="bhc:JFL75_18740"/>
<dbReference type="FunFam" id="3.30.565.10:FF:000010">
    <property type="entry name" value="Sensor histidine kinase RcsC"/>
    <property type="match status" value="1"/>
</dbReference>
<dbReference type="InterPro" id="IPR036641">
    <property type="entry name" value="HPT_dom_sf"/>
</dbReference>
<feature type="domain" description="Response regulatory" evidence="15">
    <location>
        <begin position="397"/>
        <end position="520"/>
    </location>
</feature>
<dbReference type="SUPFAM" id="SSF47226">
    <property type="entry name" value="Histidine-containing phosphotransfer domain, HPT domain"/>
    <property type="match status" value="1"/>
</dbReference>
<evidence type="ECO:0000256" key="3">
    <source>
        <dbReference type="ARBA" id="ARBA00022553"/>
    </source>
</evidence>
<dbReference type="SUPFAM" id="SSF52172">
    <property type="entry name" value="CheY-like"/>
    <property type="match status" value="2"/>
</dbReference>
<dbReference type="PROSITE" id="PS50894">
    <property type="entry name" value="HPT"/>
    <property type="match status" value="1"/>
</dbReference>
<dbReference type="InterPro" id="IPR001789">
    <property type="entry name" value="Sig_transdc_resp-reg_receiver"/>
</dbReference>
<evidence type="ECO:0000313" key="17">
    <source>
        <dbReference type="EMBL" id="QQO08944.1"/>
    </source>
</evidence>
<keyword evidence="5" id="KW-0547">Nucleotide-binding</keyword>
<dbReference type="InterPro" id="IPR008207">
    <property type="entry name" value="Sig_transdc_His_kin_Hpt_dom"/>
</dbReference>
<dbReference type="PROSITE" id="PS50109">
    <property type="entry name" value="HIS_KIN"/>
    <property type="match status" value="1"/>
</dbReference>
<dbReference type="InterPro" id="IPR003594">
    <property type="entry name" value="HATPase_dom"/>
</dbReference>
<evidence type="ECO:0000256" key="9">
    <source>
        <dbReference type="ARBA" id="ARBA00064003"/>
    </source>
</evidence>
<evidence type="ECO:0000256" key="8">
    <source>
        <dbReference type="ARBA" id="ARBA00023012"/>
    </source>
</evidence>
<proteinExistence type="predicted"/>